<dbReference type="InterPro" id="IPR004445">
    <property type="entry name" value="GltS"/>
</dbReference>
<protein>
    <submittedName>
        <fullName evidence="2">Sodium:glutamate symporter</fullName>
    </submittedName>
</protein>
<keyword evidence="1" id="KW-1133">Transmembrane helix</keyword>
<sequence>MTVASLCNDILVLAVFLLVGFFVRELCKPLQKLFLPSSLIGGLILLLLGQQVLGVVEVPESFSSIPSVMIDIVMAATVFGVTINRKKIGSYLDYSCMTMTSYGMQLGLGVFLGWLLQKVWPGLPDGWGVMGVFSFHGGHGTAAAAGAAFEKLGIEGNMAVGMVLSTLGLIVAMLVGMIMVNFGIRKGWGTYVKEPKKQPDYFYGGVLPEEKRVASGHTVTTGISINHLALQVAWLLTALFIGRKLFGLLGAYIPFFNELPSVLHGIFGGAILWQLLKVTKLERYVDLKTIKMASGFCLEITVFTAMATLDMEFVSTYIVPVLIYTVILAVLTVPLIFYLAYRFCREEWFEKACMAFGAATGNTSTGLALVRAVDPDSLSSAGDTHGVYSAIMSWKDVFVGLTPIWLTSGIGLTCGVGFAMMFGFAAFGFIFFARKNKQTAA</sequence>
<comment type="caution">
    <text evidence="2">The sequence shown here is derived from an EMBL/GenBank/DDBJ whole genome shotgun (WGS) entry which is preliminary data.</text>
</comment>
<feature type="transmembrane region" description="Helical" evidence="1">
    <location>
        <begin position="159"/>
        <end position="184"/>
    </location>
</feature>
<organism evidence="2 3">
    <name type="scientific">Enterocloster hominis</name>
    <name type="common">ex Liu et al. 2021</name>
    <dbReference type="NCBI Taxonomy" id="2763663"/>
    <lineage>
        <taxon>Bacteria</taxon>
        <taxon>Bacillati</taxon>
        <taxon>Bacillota</taxon>
        <taxon>Clostridia</taxon>
        <taxon>Lachnospirales</taxon>
        <taxon>Lachnospiraceae</taxon>
        <taxon>Enterocloster</taxon>
    </lineage>
</organism>
<dbReference type="Pfam" id="PF03616">
    <property type="entry name" value="Glt_symporter"/>
    <property type="match status" value="1"/>
</dbReference>
<keyword evidence="1" id="KW-0472">Membrane</keyword>
<reference evidence="2 3" key="1">
    <citation type="submission" date="2020-08" db="EMBL/GenBank/DDBJ databases">
        <title>Genome public.</title>
        <authorList>
            <person name="Liu C."/>
            <person name="Sun Q."/>
        </authorList>
    </citation>
    <scope>NUCLEOTIDE SEQUENCE [LARGE SCALE GENOMIC DNA]</scope>
    <source>
        <strain evidence="2 3">BX10</strain>
    </source>
</reference>
<evidence type="ECO:0000313" key="3">
    <source>
        <dbReference type="Proteomes" id="UP000647491"/>
    </source>
</evidence>
<name>A0ABR7NTT8_9FIRM</name>
<feature type="transmembrane region" description="Helical" evidence="1">
    <location>
        <begin position="290"/>
        <end position="309"/>
    </location>
</feature>
<feature type="transmembrane region" description="Helical" evidence="1">
    <location>
        <begin position="65"/>
        <end position="84"/>
    </location>
</feature>
<dbReference type="RefSeq" id="WP_262427746.1">
    <property type="nucleotide sequence ID" value="NZ_JACRTJ010000021.1"/>
</dbReference>
<feature type="transmembrane region" description="Helical" evidence="1">
    <location>
        <begin position="261"/>
        <end position="278"/>
    </location>
</feature>
<feature type="transmembrane region" description="Helical" evidence="1">
    <location>
        <begin position="33"/>
        <end position="53"/>
    </location>
</feature>
<dbReference type="PANTHER" id="PTHR36178:SF1">
    <property type="entry name" value="SODIUM_GLUTAMATE SYMPORTER"/>
    <property type="match status" value="1"/>
</dbReference>
<accession>A0ABR7NTT8</accession>
<proteinExistence type="predicted"/>
<dbReference type="PANTHER" id="PTHR36178">
    <property type="entry name" value="SLR0625 PROTEIN"/>
    <property type="match status" value="1"/>
</dbReference>
<evidence type="ECO:0000256" key="1">
    <source>
        <dbReference type="SAM" id="Phobius"/>
    </source>
</evidence>
<dbReference type="EMBL" id="JACRTJ010000021">
    <property type="protein sequence ID" value="MBC8599539.1"/>
    <property type="molecule type" value="Genomic_DNA"/>
</dbReference>
<dbReference type="Proteomes" id="UP000647491">
    <property type="component" value="Unassembled WGS sequence"/>
</dbReference>
<feature type="transmembrane region" description="Helical" evidence="1">
    <location>
        <begin position="404"/>
        <end position="432"/>
    </location>
</feature>
<feature type="transmembrane region" description="Helical" evidence="1">
    <location>
        <begin position="96"/>
        <end position="116"/>
    </location>
</feature>
<keyword evidence="1" id="KW-0812">Transmembrane</keyword>
<gene>
    <name evidence="2" type="ORF">H8708_09935</name>
</gene>
<evidence type="ECO:0000313" key="2">
    <source>
        <dbReference type="EMBL" id="MBC8599539.1"/>
    </source>
</evidence>
<feature type="transmembrane region" description="Helical" evidence="1">
    <location>
        <begin position="321"/>
        <end position="341"/>
    </location>
</feature>
<feature type="transmembrane region" description="Helical" evidence="1">
    <location>
        <begin position="353"/>
        <end position="373"/>
    </location>
</feature>
<keyword evidence="3" id="KW-1185">Reference proteome</keyword>
<feature type="transmembrane region" description="Helical" evidence="1">
    <location>
        <begin position="6"/>
        <end position="26"/>
    </location>
</feature>